<accession>A0A1X3J4G9</accession>
<protein>
    <submittedName>
        <fullName evidence="2">Uncharacterized protein</fullName>
    </submittedName>
</protein>
<sequence length="45" mass="5131">MLPVLWRCRSFRLLPEDRSSALFTELLLVLILVTVSGVSVFVLLQ</sequence>
<organism evidence="2 3">
    <name type="scientific">Escherichia coli H386</name>
    <dbReference type="NCBI Taxonomy" id="656397"/>
    <lineage>
        <taxon>Bacteria</taxon>
        <taxon>Pseudomonadati</taxon>
        <taxon>Pseudomonadota</taxon>
        <taxon>Gammaproteobacteria</taxon>
        <taxon>Enterobacterales</taxon>
        <taxon>Enterobacteriaceae</taxon>
        <taxon>Escherichia</taxon>
    </lineage>
</organism>
<comment type="caution">
    <text evidence="2">The sequence shown here is derived from an EMBL/GenBank/DDBJ whole genome shotgun (WGS) entry which is preliminary data.</text>
</comment>
<evidence type="ECO:0000256" key="1">
    <source>
        <dbReference type="SAM" id="Phobius"/>
    </source>
</evidence>
<keyword evidence="1" id="KW-0812">Transmembrane</keyword>
<keyword evidence="1" id="KW-1133">Transmembrane helix</keyword>
<name>A0A1X3J4G9_ECOLX</name>
<dbReference type="EMBL" id="ADJB01000129">
    <property type="protein sequence ID" value="OSK96294.1"/>
    <property type="molecule type" value="Genomic_DNA"/>
</dbReference>
<dbReference type="Proteomes" id="UP000193045">
    <property type="component" value="Unassembled WGS sequence"/>
</dbReference>
<proteinExistence type="predicted"/>
<reference evidence="2 3" key="1">
    <citation type="submission" date="2010-04" db="EMBL/GenBank/DDBJ databases">
        <title>The Genome Sequence of Escherichia coli H386.</title>
        <authorList>
            <consortium name="The Broad Institute Genome Sequencing Platform"/>
            <consortium name="The Broad Institute Genome Sequencing Center for Infectious Disease"/>
            <person name="Feldgarden M."/>
            <person name="Gordon D.M."/>
            <person name="Johnson J.R."/>
            <person name="Johnston B.D."/>
            <person name="Young S."/>
            <person name="Zeng Q."/>
            <person name="Koehrsen M."/>
            <person name="Alvarado L."/>
            <person name="Berlin A.M."/>
            <person name="Borenstein D."/>
            <person name="Chapman S.B."/>
            <person name="Chen Z."/>
            <person name="Engels R."/>
            <person name="Freedman E."/>
            <person name="Gellesch M."/>
            <person name="Goldberg J."/>
            <person name="Griggs A."/>
            <person name="Gujja S."/>
            <person name="Heilman E.R."/>
            <person name="Heiman D.I."/>
            <person name="Hepburn T.A."/>
            <person name="Howarth C."/>
            <person name="Jen D."/>
            <person name="Larson L."/>
            <person name="Mehta T."/>
            <person name="Park D."/>
            <person name="Pearson M."/>
            <person name="Richards J."/>
            <person name="Roberts A."/>
            <person name="Saif S."/>
            <person name="Shea T.D."/>
            <person name="Shenoy N."/>
            <person name="Sisk P."/>
            <person name="Stolte C."/>
            <person name="Sykes S.N."/>
            <person name="Walk T."/>
            <person name="White J."/>
            <person name="Yandava C."/>
            <person name="Haas B."/>
            <person name="Henn M.R."/>
            <person name="Nusbaum C."/>
            <person name="Birren B."/>
        </authorList>
    </citation>
    <scope>NUCLEOTIDE SEQUENCE [LARGE SCALE GENOMIC DNA]</scope>
    <source>
        <strain evidence="2 3">H386</strain>
    </source>
</reference>
<evidence type="ECO:0000313" key="3">
    <source>
        <dbReference type="Proteomes" id="UP000193045"/>
    </source>
</evidence>
<dbReference type="AlphaFoldDB" id="A0A1X3J4G9"/>
<gene>
    <name evidence="2" type="ORF">ECVG_05371</name>
</gene>
<evidence type="ECO:0000313" key="2">
    <source>
        <dbReference type="EMBL" id="OSK96294.1"/>
    </source>
</evidence>
<feature type="transmembrane region" description="Helical" evidence="1">
    <location>
        <begin position="21"/>
        <end position="44"/>
    </location>
</feature>
<keyword evidence="1" id="KW-0472">Membrane</keyword>